<comment type="caution">
    <text evidence="8">The sequence shown here is derived from an EMBL/GenBank/DDBJ whole genome shotgun (WGS) entry which is preliminary data.</text>
</comment>
<feature type="repeat" description="PPR" evidence="5">
    <location>
        <begin position="827"/>
        <end position="861"/>
    </location>
</feature>
<dbReference type="InterPro" id="IPR044004">
    <property type="entry name" value="TSP1_spondin_dom"/>
</dbReference>
<reference evidence="8" key="1">
    <citation type="submission" date="2022-10" db="EMBL/GenBank/DDBJ databases">
        <authorList>
            <person name="Chen Y."/>
            <person name="Dougan E. K."/>
            <person name="Chan C."/>
            <person name="Rhodes N."/>
            <person name="Thang M."/>
        </authorList>
    </citation>
    <scope>NUCLEOTIDE SEQUENCE</scope>
</reference>
<feature type="domain" description="Spondin-like TSP1" evidence="7">
    <location>
        <begin position="65"/>
        <end position="117"/>
    </location>
</feature>
<dbReference type="PROSITE" id="PS51375">
    <property type="entry name" value="PPR"/>
    <property type="match status" value="3"/>
</dbReference>
<dbReference type="SUPFAM" id="SSF82895">
    <property type="entry name" value="TSP-1 type 1 repeat"/>
    <property type="match status" value="8"/>
</dbReference>
<dbReference type="InterPro" id="IPR011990">
    <property type="entry name" value="TPR-like_helical_dom_sf"/>
</dbReference>
<dbReference type="Gene3D" id="1.25.40.10">
    <property type="entry name" value="Tetratricopeptide repeat domain"/>
    <property type="match status" value="4"/>
</dbReference>
<protein>
    <submittedName>
        <fullName evidence="10">Hemicentin-1</fullName>
    </submittedName>
</protein>
<evidence type="ECO:0000313" key="10">
    <source>
        <dbReference type="EMBL" id="CAL4770082.1"/>
    </source>
</evidence>
<evidence type="ECO:0000256" key="3">
    <source>
        <dbReference type="ARBA" id="ARBA00023157"/>
    </source>
</evidence>
<evidence type="ECO:0000256" key="6">
    <source>
        <dbReference type="SAM" id="MobiDB-lite"/>
    </source>
</evidence>
<dbReference type="OrthoDB" id="446173at2759"/>
<feature type="region of interest" description="Disordered" evidence="6">
    <location>
        <begin position="990"/>
        <end position="1013"/>
    </location>
</feature>
<feature type="repeat" description="PPR" evidence="5">
    <location>
        <begin position="1223"/>
        <end position="1257"/>
    </location>
</feature>
<evidence type="ECO:0000313" key="11">
    <source>
        <dbReference type="Proteomes" id="UP001152797"/>
    </source>
</evidence>
<dbReference type="Pfam" id="PF01535">
    <property type="entry name" value="PPR"/>
    <property type="match status" value="2"/>
</dbReference>
<evidence type="ECO:0000256" key="4">
    <source>
        <dbReference type="ARBA" id="ARBA00023180"/>
    </source>
</evidence>
<dbReference type="InterPro" id="IPR002885">
    <property type="entry name" value="PPR_rpt"/>
</dbReference>
<evidence type="ECO:0000256" key="5">
    <source>
        <dbReference type="PROSITE-ProRule" id="PRU00708"/>
    </source>
</evidence>
<keyword evidence="3" id="KW-1015">Disulfide bond</keyword>
<dbReference type="SMART" id="SM00209">
    <property type="entry name" value="TSP1"/>
    <property type="match status" value="8"/>
</dbReference>
<reference evidence="9" key="2">
    <citation type="submission" date="2024-04" db="EMBL/GenBank/DDBJ databases">
        <authorList>
            <person name="Chen Y."/>
            <person name="Shah S."/>
            <person name="Dougan E. K."/>
            <person name="Thang M."/>
            <person name="Chan C."/>
        </authorList>
    </citation>
    <scope>NUCLEOTIDE SEQUENCE [LARGE SCALE GENOMIC DNA]</scope>
</reference>
<dbReference type="EMBL" id="CAMXCT010000746">
    <property type="protein sequence ID" value="CAI3982770.1"/>
    <property type="molecule type" value="Genomic_DNA"/>
</dbReference>
<evidence type="ECO:0000256" key="2">
    <source>
        <dbReference type="ARBA" id="ARBA00022737"/>
    </source>
</evidence>
<dbReference type="Proteomes" id="UP001152797">
    <property type="component" value="Unassembled WGS sequence"/>
</dbReference>
<keyword evidence="1" id="KW-0732">Signal</keyword>
<feature type="repeat" description="PPR" evidence="5">
    <location>
        <begin position="1154"/>
        <end position="1188"/>
    </location>
</feature>
<name>A0A9P1C0C0_9DINO</name>
<dbReference type="Gene3D" id="2.20.100.10">
    <property type="entry name" value="Thrombospondin type-1 (TSP1) repeat"/>
    <property type="match status" value="8"/>
</dbReference>
<accession>A0A9P1C0C0</accession>
<feature type="domain" description="Spondin-like TSP1" evidence="7">
    <location>
        <begin position="124"/>
        <end position="176"/>
    </location>
</feature>
<dbReference type="Pfam" id="PF19028">
    <property type="entry name" value="TSP1_spondin"/>
    <property type="match status" value="2"/>
</dbReference>
<keyword evidence="4" id="KW-0325">Glycoprotein</keyword>
<dbReference type="InterPro" id="IPR036383">
    <property type="entry name" value="TSP1_rpt_sf"/>
</dbReference>
<sequence>MPQCPPVGVIVILTTKGTGCRCYRRYRCHPTRERYRLIAVEPLMDGKPCNGTLKEIRPCTIAVDCVISPWTPWDQCDKSCDGGQKQRQRQVELNPKHGGKPCPLGLIETTGCNREPCDDKEVNCKVSIWSVWSRCSASCGPGVKERSRTVTNRLSHCGAGCVGNLTQVEPCYLEHCGGCDPCAWGDWREWSECDVHCGGGQRVRLRNITTWPSPGCPPCEAMNKEELGSCNVDPCPESELCVDGAWASWNDWEACSTSCEGGMRWRVRHVLRPATSCGQEPSGDSREEEECNKGVPCKASQDCELSAWSVWSDCSASCHGIKKRERSVLQHGYGVGKYCEGILEEAFPCALGISRSLEDWSSTHLYLNLGTVYANNLGGQGPDFQAEQSLRFKNAAADNAQSVDLRITVAEESDYRPEKGAENNGLAGQFGNIFVGRDSEVVVDFELVDSETNDPMAPEDLVLKFFDSDSGVEGSDISTYSITAVDECEEFYNTPDSVFKVKGSCAEPGLTEFEKPFISDPWCDTGGYEVMDLGRVINSNLMGKGPDHQGKPELRFENVLSLEGSPVDLVIEVVTGDYEPGDPQANGKFGGRTRYNKGAAMGAISLATGTMTKFKASFKRSDGFAVYVPKLNFTFWDIDMPHDNLRERVVVVGYKKFYTLDQNGQETQGNSVAYMQKPGGGEFSAGRLQVPEPMDPESPTRDQRDAAVTFFFENVAEFFFELEVTWIGQSTDETDAEKSQLFFFSATARKLVAAIGVTIHGYANAIRECGQQLRWEKAITLLTKLEKRNLQPDSLPYASAVGACAFAAQWRSALELLEEMTERRLPAIAAYNAAIMACQRASMFDQALQLFEDIGEVGLDPDRRSYEAIVEACVEAKEWEWALSFLSDFKAKDGMEAVFPMHVLDIQVLSAYEGVATWRAALQWISDQAEPADQAELEEKVCAFLRCCRGSAWPWGLSVLSSLQSQRLTPTTWMYNEILDARMASDDAPVSSEISDRRGSSHSIPPSPSGSGVAGQMAAWRVLLDEARVEMWTTGTTRRVHPGDLAKFFLSPSMTSKIAKFAKRSWQLGFALVRHAEQMMLQSNVVVFTSLVASLPFGLWQRGINVWSRAGAQQLRADEVLFNSLIYNCGRVSAWPSSISLASTMDTMTDIMPDVFTHNSVLNSFELQGKWPEASEFLSELQGKKMETDVVSYNTTLSACGRGFWQQALMLLQRLKASSFQGNRVTYTAAMSACEKNGRWQEALALLSELEGLNEESDVILYSTAISACEKAYHWQAAVSLLFGLKSKSLQTDLIAYSAAISACEKCKEWQYALLLFQDLQEQRMNLDVIIFNAVISACENGKKWQEALRFLLDAEEQLKTTRTSHNVAISACEKGGAWEWALCLAEKMQILQLKLDVCTYSALITACDKMGESEQANLLVEHLMASRLKCDIVTCDVSLRALKNGPSPSAANRARRALALLSDVRQSLSELACSGTLPDGFVGYESRRLQVFNVPWLPQAPVNNVVHEAQQVVGSNVMHQVQKQIHHAIKDTGVAAAPAPEPAASLEETRAKRAEALQNQEVVVYKTSPSNSICPELPRPIADWAPMNPLPQKEKEAIAIRFERQSRVRLRLKTGKEGCGHNFLFAVKACLSGHCDPCAIGSTCVFKSWEEWGSCTEACEGGVEERKRGVMEGSASSHGAGCDGALVAVRSCNTQSCNQNCQPVNCKWAKWGQWSACSKCAGQKTRSRRVARTPECGGRRCEAGNAEEVAKCPRNCLGEPICEWSDWSAFSPCSVSCGCGRKKRTRRLQKVIHAPRELTAAYEKLERLDGHVQNLENQRWKVRILAFLAGPSLMFLAFAMLRLWSRHPQATDAPSSPDPERAGLVEMSADTNSRHLNFDPL</sequence>
<dbReference type="PANTHER" id="PTHR47936:SF1">
    <property type="entry name" value="PENTATRICOPEPTIDE REPEAT-CONTAINING PROTEIN GUN1, CHLOROPLASTIC"/>
    <property type="match status" value="1"/>
</dbReference>
<dbReference type="EMBL" id="CAMXCT030000746">
    <property type="protein sequence ID" value="CAL4770082.1"/>
    <property type="molecule type" value="Genomic_DNA"/>
</dbReference>
<keyword evidence="2" id="KW-0677">Repeat</keyword>
<dbReference type="EMBL" id="CAMXCT020000746">
    <property type="protein sequence ID" value="CAL1136145.1"/>
    <property type="molecule type" value="Genomic_DNA"/>
</dbReference>
<dbReference type="Pfam" id="PF13812">
    <property type="entry name" value="PPR_3"/>
    <property type="match status" value="2"/>
</dbReference>
<evidence type="ECO:0000313" key="9">
    <source>
        <dbReference type="EMBL" id="CAL1136145.1"/>
    </source>
</evidence>
<dbReference type="PROSITE" id="PS50092">
    <property type="entry name" value="TSP1"/>
    <property type="match status" value="8"/>
</dbReference>
<evidence type="ECO:0000256" key="1">
    <source>
        <dbReference type="ARBA" id="ARBA00022729"/>
    </source>
</evidence>
<gene>
    <name evidence="8" type="ORF">C1SCF055_LOCUS10434</name>
</gene>
<dbReference type="InterPro" id="IPR000884">
    <property type="entry name" value="TSP1_rpt"/>
</dbReference>
<dbReference type="PANTHER" id="PTHR47936">
    <property type="entry name" value="PPR_LONG DOMAIN-CONTAINING PROTEIN"/>
    <property type="match status" value="1"/>
</dbReference>
<organism evidence="8">
    <name type="scientific">Cladocopium goreaui</name>
    <dbReference type="NCBI Taxonomy" id="2562237"/>
    <lineage>
        <taxon>Eukaryota</taxon>
        <taxon>Sar</taxon>
        <taxon>Alveolata</taxon>
        <taxon>Dinophyceae</taxon>
        <taxon>Suessiales</taxon>
        <taxon>Symbiodiniaceae</taxon>
        <taxon>Cladocopium</taxon>
    </lineage>
</organism>
<evidence type="ECO:0000259" key="7">
    <source>
        <dbReference type="Pfam" id="PF19028"/>
    </source>
</evidence>
<proteinExistence type="predicted"/>
<keyword evidence="11" id="KW-1185">Reference proteome</keyword>
<dbReference type="Pfam" id="PF00090">
    <property type="entry name" value="TSP_1"/>
    <property type="match status" value="6"/>
</dbReference>
<evidence type="ECO:0000313" key="8">
    <source>
        <dbReference type="EMBL" id="CAI3982770.1"/>
    </source>
</evidence>